<name>A0ABU3CBJ6_9FLAO</name>
<accession>A0ABU3CBJ6</accession>
<evidence type="ECO:0000313" key="1">
    <source>
        <dbReference type="EMBL" id="MDT0643714.1"/>
    </source>
</evidence>
<dbReference type="RefSeq" id="WP_311535332.1">
    <property type="nucleotide sequence ID" value="NZ_JAVRHQ010000015.1"/>
</dbReference>
<organism evidence="1 2">
    <name type="scientific">Autumnicola tepida</name>
    <dbReference type="NCBI Taxonomy" id="3075595"/>
    <lineage>
        <taxon>Bacteria</taxon>
        <taxon>Pseudomonadati</taxon>
        <taxon>Bacteroidota</taxon>
        <taxon>Flavobacteriia</taxon>
        <taxon>Flavobacteriales</taxon>
        <taxon>Flavobacteriaceae</taxon>
        <taxon>Autumnicola</taxon>
    </lineage>
</organism>
<protein>
    <submittedName>
        <fullName evidence="1">Uncharacterized protein</fullName>
    </submittedName>
</protein>
<proteinExistence type="predicted"/>
<reference evidence="1 2" key="1">
    <citation type="submission" date="2023-09" db="EMBL/GenBank/DDBJ databases">
        <authorList>
            <person name="Rey-Velasco X."/>
        </authorList>
    </citation>
    <scope>NUCLEOTIDE SEQUENCE [LARGE SCALE GENOMIC DNA]</scope>
    <source>
        <strain evidence="1 2">F363</strain>
    </source>
</reference>
<comment type="caution">
    <text evidence="1">The sequence shown here is derived from an EMBL/GenBank/DDBJ whole genome shotgun (WGS) entry which is preliminary data.</text>
</comment>
<evidence type="ECO:0000313" key="2">
    <source>
        <dbReference type="Proteomes" id="UP001262889"/>
    </source>
</evidence>
<sequence length="62" mass="6732">MTNLLQIIAENSNAKSGITIVSLAVKAGMSITNLKNTLNELHRAGKIRVREGINAKLVFLKN</sequence>
<gene>
    <name evidence="1" type="ORF">RM553_12800</name>
</gene>
<dbReference type="EMBL" id="JAVRHQ010000015">
    <property type="protein sequence ID" value="MDT0643714.1"/>
    <property type="molecule type" value="Genomic_DNA"/>
</dbReference>
<keyword evidence="2" id="KW-1185">Reference proteome</keyword>
<dbReference type="Proteomes" id="UP001262889">
    <property type="component" value="Unassembled WGS sequence"/>
</dbReference>